<dbReference type="OrthoDB" id="6422108at2759"/>
<evidence type="ECO:0000256" key="11">
    <source>
        <dbReference type="ARBA" id="ARBA00023303"/>
    </source>
</evidence>
<dbReference type="GO" id="GO:0015280">
    <property type="term" value="F:ligand-gated sodium channel activity"/>
    <property type="evidence" value="ECO:0007669"/>
    <property type="project" value="TreeGrafter"/>
</dbReference>
<evidence type="ECO:0000313" key="14">
    <source>
        <dbReference type="Proteomes" id="UP000887013"/>
    </source>
</evidence>
<dbReference type="PRINTS" id="PR01078">
    <property type="entry name" value="AMINACHANNEL"/>
</dbReference>
<comment type="subcellular location">
    <subcellularLocation>
        <location evidence="1">Membrane</location>
        <topology evidence="1">Multi-pass membrane protein</topology>
    </subcellularLocation>
</comment>
<dbReference type="Pfam" id="PF00858">
    <property type="entry name" value="ASC"/>
    <property type="match status" value="1"/>
</dbReference>
<keyword evidence="5 12" id="KW-0812">Transmembrane</keyword>
<dbReference type="AlphaFoldDB" id="A0A8X6T7K7"/>
<evidence type="ECO:0000256" key="8">
    <source>
        <dbReference type="ARBA" id="ARBA00023065"/>
    </source>
</evidence>
<gene>
    <name evidence="13" type="primary">ASIC2</name>
    <name evidence="13" type="ORF">NPIL_673671</name>
</gene>
<evidence type="ECO:0000256" key="12">
    <source>
        <dbReference type="RuleBase" id="RU000679"/>
    </source>
</evidence>
<evidence type="ECO:0000256" key="6">
    <source>
        <dbReference type="ARBA" id="ARBA00022989"/>
    </source>
</evidence>
<evidence type="ECO:0000256" key="5">
    <source>
        <dbReference type="ARBA" id="ARBA00022692"/>
    </source>
</evidence>
<evidence type="ECO:0000256" key="4">
    <source>
        <dbReference type="ARBA" id="ARBA00022461"/>
    </source>
</evidence>
<keyword evidence="3 12" id="KW-0813">Transport</keyword>
<reference evidence="13" key="1">
    <citation type="submission" date="2020-08" db="EMBL/GenBank/DDBJ databases">
        <title>Multicomponent nature underlies the extraordinary mechanical properties of spider dragline silk.</title>
        <authorList>
            <person name="Kono N."/>
            <person name="Nakamura H."/>
            <person name="Mori M."/>
            <person name="Yoshida Y."/>
            <person name="Ohtoshi R."/>
            <person name="Malay A.D."/>
            <person name="Moran D.A.P."/>
            <person name="Tomita M."/>
            <person name="Numata K."/>
            <person name="Arakawa K."/>
        </authorList>
    </citation>
    <scope>NUCLEOTIDE SEQUENCE</scope>
</reference>
<keyword evidence="4 12" id="KW-0894">Sodium channel</keyword>
<keyword evidence="9" id="KW-0472">Membrane</keyword>
<comment type="caution">
    <text evidence="13">The sequence shown here is derived from an EMBL/GenBank/DDBJ whole genome shotgun (WGS) entry which is preliminary data.</text>
</comment>
<dbReference type="InterPro" id="IPR001873">
    <property type="entry name" value="ENaC"/>
</dbReference>
<dbReference type="EMBL" id="BMAW01098605">
    <property type="protein sequence ID" value="GFS85666.1"/>
    <property type="molecule type" value="Genomic_DNA"/>
</dbReference>
<evidence type="ECO:0000256" key="2">
    <source>
        <dbReference type="ARBA" id="ARBA00007193"/>
    </source>
</evidence>
<keyword evidence="10 12" id="KW-0739">Sodium transport</keyword>
<keyword evidence="11 12" id="KW-0407">Ion channel</keyword>
<dbReference type="GO" id="GO:0005886">
    <property type="term" value="C:plasma membrane"/>
    <property type="evidence" value="ECO:0007669"/>
    <property type="project" value="TreeGrafter"/>
</dbReference>
<dbReference type="PANTHER" id="PTHR11690:SF248">
    <property type="entry name" value="PICKPOCKET 17, ISOFORM A"/>
    <property type="match status" value="1"/>
</dbReference>
<evidence type="ECO:0000256" key="3">
    <source>
        <dbReference type="ARBA" id="ARBA00022448"/>
    </source>
</evidence>
<comment type="similarity">
    <text evidence="2 12">Belongs to the amiloride-sensitive sodium channel (TC 1.A.6) family.</text>
</comment>
<dbReference type="Gene3D" id="2.60.470.10">
    <property type="entry name" value="Acid-sensing ion channels like domains"/>
    <property type="match status" value="1"/>
</dbReference>
<evidence type="ECO:0000313" key="13">
    <source>
        <dbReference type="EMBL" id="GFS85666.1"/>
    </source>
</evidence>
<dbReference type="Gene3D" id="1.10.287.770">
    <property type="entry name" value="YojJ-like"/>
    <property type="match status" value="1"/>
</dbReference>
<evidence type="ECO:0000256" key="9">
    <source>
        <dbReference type="ARBA" id="ARBA00023136"/>
    </source>
</evidence>
<accession>A0A8X6T7K7</accession>
<protein>
    <submittedName>
        <fullName evidence="13">Acid-sensing ion channel 2</fullName>
    </submittedName>
</protein>
<organism evidence="13 14">
    <name type="scientific">Nephila pilipes</name>
    <name type="common">Giant wood spider</name>
    <name type="synonym">Nephila maculata</name>
    <dbReference type="NCBI Taxonomy" id="299642"/>
    <lineage>
        <taxon>Eukaryota</taxon>
        <taxon>Metazoa</taxon>
        <taxon>Ecdysozoa</taxon>
        <taxon>Arthropoda</taxon>
        <taxon>Chelicerata</taxon>
        <taxon>Arachnida</taxon>
        <taxon>Araneae</taxon>
        <taxon>Araneomorphae</taxon>
        <taxon>Entelegynae</taxon>
        <taxon>Araneoidea</taxon>
        <taxon>Nephilidae</taxon>
        <taxon>Nephila</taxon>
    </lineage>
</organism>
<keyword evidence="7" id="KW-0915">Sodium</keyword>
<keyword evidence="14" id="KW-1185">Reference proteome</keyword>
<name>A0A8X6T7K7_NEPPI</name>
<evidence type="ECO:0000256" key="10">
    <source>
        <dbReference type="ARBA" id="ARBA00023201"/>
    </source>
</evidence>
<keyword evidence="6" id="KW-1133">Transmembrane helix</keyword>
<dbReference type="Proteomes" id="UP000887013">
    <property type="component" value="Unassembled WGS sequence"/>
</dbReference>
<sequence>MRFCDLYWEYPVIITLRVDQAQSIEFPAVSICNLNRMKTNNEVCDKLKEPKSRKIESSTEFTPKGKPILIPESRNLHRCRNIQSDSNIRDRRNDYKFHFLMKYYRMNTHSRSQNGHNISDLIEECSFNGRPCSTHHLNNFTNLLFGNCVTFNKKVPDKELLRVSKTGIGTGLILKLNIESCYYLPTTHTAGAKVIIHHPNDIPNPEGKGFTLIPGYESLISLKQTVINRLPAPYKDRCFNYNIQENNFFSSHNDCLQACIQERNIAKCGCSDSALSTKNIAHPCRILNESEACCLDDVLKNMSQGNCSCPLPCFSVSYKEMLSKSILSSKAFFTKDNAAVPKRTSGEIFTKNILRVNVFYSTLEKYLYEQKPKWEDTELLSYIGNQLGLWLGLSVASICELVERMSFMLKTVIHQRFLSMYR</sequence>
<evidence type="ECO:0000256" key="1">
    <source>
        <dbReference type="ARBA" id="ARBA00004141"/>
    </source>
</evidence>
<dbReference type="PANTHER" id="PTHR11690">
    <property type="entry name" value="AMILORIDE-SENSITIVE SODIUM CHANNEL-RELATED"/>
    <property type="match status" value="1"/>
</dbReference>
<proteinExistence type="inferred from homology"/>
<evidence type="ECO:0000256" key="7">
    <source>
        <dbReference type="ARBA" id="ARBA00023053"/>
    </source>
</evidence>
<keyword evidence="8 12" id="KW-0406">Ion transport</keyword>